<dbReference type="Pfam" id="PF10169">
    <property type="entry name" value="LLPH"/>
    <property type="match status" value="1"/>
</dbReference>
<reference evidence="4" key="3">
    <citation type="submission" date="2015-06" db="UniProtKB">
        <authorList>
            <consortium name="EnsemblMetazoa"/>
        </authorList>
    </citation>
    <scope>IDENTIFICATION</scope>
</reference>
<evidence type="ECO:0000256" key="2">
    <source>
        <dbReference type="SAM" id="MobiDB-lite"/>
    </source>
</evidence>
<gene>
    <name evidence="3" type="ORF">CAPTEDRAFT_20770</name>
</gene>
<dbReference type="GO" id="GO:0001099">
    <property type="term" value="F:basal RNA polymerase II transcription machinery binding"/>
    <property type="evidence" value="ECO:0007669"/>
    <property type="project" value="TreeGrafter"/>
</dbReference>
<dbReference type="GO" id="GO:0097484">
    <property type="term" value="P:dendrite extension"/>
    <property type="evidence" value="ECO:0007669"/>
    <property type="project" value="TreeGrafter"/>
</dbReference>
<dbReference type="FunCoup" id="R7TVE1">
    <property type="interactions" value="1017"/>
</dbReference>
<evidence type="ECO:0000313" key="5">
    <source>
        <dbReference type="Proteomes" id="UP000014760"/>
    </source>
</evidence>
<dbReference type="HOGENOM" id="CLU_134502_0_0_1"/>
<evidence type="ECO:0008006" key="6">
    <source>
        <dbReference type="Google" id="ProtNLM"/>
    </source>
</evidence>
<dbReference type="EnsemblMetazoa" id="CapteT20770">
    <property type="protein sequence ID" value="CapteP20770"/>
    <property type="gene ID" value="CapteG20770"/>
</dbReference>
<feature type="region of interest" description="Disordered" evidence="2">
    <location>
        <begin position="62"/>
        <end position="127"/>
    </location>
</feature>
<dbReference type="OMA" id="FSIRMAK"/>
<dbReference type="AlphaFoldDB" id="R7TVE1"/>
<comment type="similarity">
    <text evidence="1">Belongs to the learning-associated protein family.</text>
</comment>
<accession>R7TVE1</accession>
<dbReference type="PANTHER" id="PTHR34253:SF1">
    <property type="entry name" value="PROTEIN LLP HOMOLOG"/>
    <property type="match status" value="1"/>
</dbReference>
<protein>
    <recommendedName>
        <fullName evidence="6">Protein LLP homolog</fullName>
    </recommendedName>
</protein>
<dbReference type="PANTHER" id="PTHR34253">
    <property type="entry name" value="PROTEIN LLP HOMOLOG"/>
    <property type="match status" value="1"/>
</dbReference>
<keyword evidence="5" id="KW-1185">Reference proteome</keyword>
<evidence type="ECO:0000313" key="3">
    <source>
        <dbReference type="EMBL" id="ELT94985.1"/>
    </source>
</evidence>
<dbReference type="GO" id="GO:0003723">
    <property type="term" value="F:RNA binding"/>
    <property type="evidence" value="ECO:0007669"/>
    <property type="project" value="TreeGrafter"/>
</dbReference>
<proteinExistence type="inferred from homology"/>
<evidence type="ECO:0000256" key="1">
    <source>
        <dbReference type="ARBA" id="ARBA00034118"/>
    </source>
</evidence>
<reference evidence="5" key="1">
    <citation type="submission" date="2012-12" db="EMBL/GenBank/DDBJ databases">
        <authorList>
            <person name="Hellsten U."/>
            <person name="Grimwood J."/>
            <person name="Chapman J.A."/>
            <person name="Shapiro H."/>
            <person name="Aerts A."/>
            <person name="Otillar R.P."/>
            <person name="Terry A.Y."/>
            <person name="Boore J.L."/>
            <person name="Simakov O."/>
            <person name="Marletaz F."/>
            <person name="Cho S.-J."/>
            <person name="Edsinger-Gonzales E."/>
            <person name="Havlak P."/>
            <person name="Kuo D.-H."/>
            <person name="Larsson T."/>
            <person name="Lv J."/>
            <person name="Arendt D."/>
            <person name="Savage R."/>
            <person name="Osoegawa K."/>
            <person name="de Jong P."/>
            <person name="Lindberg D.R."/>
            <person name="Seaver E.C."/>
            <person name="Weisblat D.A."/>
            <person name="Putnam N.H."/>
            <person name="Grigoriev I.V."/>
            <person name="Rokhsar D.S."/>
        </authorList>
    </citation>
    <scope>NUCLEOTIDE SEQUENCE</scope>
    <source>
        <strain evidence="5">I ESC-2004</strain>
    </source>
</reference>
<name>R7TVE1_CAPTE</name>
<dbReference type="Proteomes" id="UP000014760">
    <property type="component" value="Unassembled WGS sequence"/>
</dbReference>
<organism evidence="3">
    <name type="scientific">Capitella teleta</name>
    <name type="common">Polychaete worm</name>
    <dbReference type="NCBI Taxonomy" id="283909"/>
    <lineage>
        <taxon>Eukaryota</taxon>
        <taxon>Metazoa</taxon>
        <taxon>Spiralia</taxon>
        <taxon>Lophotrochozoa</taxon>
        <taxon>Annelida</taxon>
        <taxon>Polychaeta</taxon>
        <taxon>Sedentaria</taxon>
        <taxon>Scolecida</taxon>
        <taxon>Capitellidae</taxon>
        <taxon>Capitella</taxon>
    </lineage>
</organism>
<dbReference type="STRING" id="283909.R7TVE1"/>
<dbReference type="OrthoDB" id="6257894at2759"/>
<dbReference type="GO" id="GO:0005730">
    <property type="term" value="C:nucleolus"/>
    <property type="evidence" value="ECO:0007669"/>
    <property type="project" value="TreeGrafter"/>
</dbReference>
<evidence type="ECO:0000313" key="4">
    <source>
        <dbReference type="EnsemblMetazoa" id="CapteP20770"/>
    </source>
</evidence>
<feature type="compositionally biased region" description="Basic and acidic residues" evidence="2">
    <location>
        <begin position="62"/>
        <end position="90"/>
    </location>
</feature>
<dbReference type="InterPro" id="IPR018784">
    <property type="entry name" value="LLPH-like"/>
</dbReference>
<sequence>MAKSLKSRRQRKMRAVKRVRYGAKADAALKKVLEKGAKQLLEDEEMQELVKVTDAKKVVAETEAVKDGEEPMEDKEPKKYNPKTMRDENGHYPAWMTKKDQRVRQAKNKNKKVTKRGQGGKKGKKHW</sequence>
<reference evidence="3 5" key="2">
    <citation type="journal article" date="2013" name="Nature">
        <title>Insights into bilaterian evolution from three spiralian genomes.</title>
        <authorList>
            <person name="Simakov O."/>
            <person name="Marletaz F."/>
            <person name="Cho S.J."/>
            <person name="Edsinger-Gonzales E."/>
            <person name="Havlak P."/>
            <person name="Hellsten U."/>
            <person name="Kuo D.H."/>
            <person name="Larsson T."/>
            <person name="Lv J."/>
            <person name="Arendt D."/>
            <person name="Savage R."/>
            <person name="Osoegawa K."/>
            <person name="de Jong P."/>
            <person name="Grimwood J."/>
            <person name="Chapman J.A."/>
            <person name="Shapiro H."/>
            <person name="Aerts A."/>
            <person name="Otillar R.P."/>
            <person name="Terry A.Y."/>
            <person name="Boore J.L."/>
            <person name="Grigoriev I.V."/>
            <person name="Lindberg D.R."/>
            <person name="Seaver E.C."/>
            <person name="Weisblat D.A."/>
            <person name="Putnam N.H."/>
            <person name="Rokhsar D.S."/>
        </authorList>
    </citation>
    <scope>NUCLEOTIDE SEQUENCE</scope>
    <source>
        <strain evidence="3 5">I ESC-2004</strain>
    </source>
</reference>
<feature type="compositionally biased region" description="Basic residues" evidence="2">
    <location>
        <begin position="104"/>
        <end position="127"/>
    </location>
</feature>
<dbReference type="EMBL" id="KB309260">
    <property type="protein sequence ID" value="ELT94985.1"/>
    <property type="molecule type" value="Genomic_DNA"/>
</dbReference>
<dbReference type="EMBL" id="AMQN01012048">
    <property type="status" value="NOT_ANNOTATED_CDS"/>
    <property type="molecule type" value="Genomic_DNA"/>
</dbReference>